<evidence type="ECO:0000313" key="2">
    <source>
        <dbReference type="Proteomes" id="UP001157502"/>
    </source>
</evidence>
<accession>A0ACC2FB79</accession>
<proteinExistence type="predicted"/>
<name>A0ACC2FB79_DALPE</name>
<reference evidence="1" key="1">
    <citation type="submission" date="2021-05" db="EMBL/GenBank/DDBJ databases">
        <authorList>
            <person name="Pan Q."/>
            <person name="Jouanno E."/>
            <person name="Zahm M."/>
            <person name="Klopp C."/>
            <person name="Cabau C."/>
            <person name="Louis A."/>
            <person name="Berthelot C."/>
            <person name="Parey E."/>
            <person name="Roest Crollius H."/>
            <person name="Montfort J."/>
            <person name="Robinson-Rechavi M."/>
            <person name="Bouchez O."/>
            <person name="Lampietro C."/>
            <person name="Lopez Roques C."/>
            <person name="Donnadieu C."/>
            <person name="Postlethwait J."/>
            <person name="Bobe J."/>
            <person name="Dillon D."/>
            <person name="Chandos A."/>
            <person name="von Hippel F."/>
            <person name="Guiguen Y."/>
        </authorList>
    </citation>
    <scope>NUCLEOTIDE SEQUENCE</scope>
    <source>
        <strain evidence="1">YG-Jan2019</strain>
    </source>
</reference>
<keyword evidence="2" id="KW-1185">Reference proteome</keyword>
<dbReference type="Proteomes" id="UP001157502">
    <property type="component" value="Chromosome 31"/>
</dbReference>
<comment type="caution">
    <text evidence="1">The sequence shown here is derived from an EMBL/GenBank/DDBJ whole genome shotgun (WGS) entry which is preliminary data.</text>
</comment>
<sequence length="88" mass="9578">MLLWMTKWTFLLVLFITGTSWADAWTDSAGESGSGMEPTGVVNLIEELLLQVSNSSNASMSLDAHRCPVLQVGQYSTLALPLAQLFTD</sequence>
<evidence type="ECO:0000313" key="1">
    <source>
        <dbReference type="EMBL" id="KAJ7988515.1"/>
    </source>
</evidence>
<gene>
    <name evidence="1" type="ORF">DPEC_G00324380</name>
</gene>
<organism evidence="1 2">
    <name type="scientific">Dallia pectoralis</name>
    <name type="common">Alaska blackfish</name>
    <dbReference type="NCBI Taxonomy" id="75939"/>
    <lineage>
        <taxon>Eukaryota</taxon>
        <taxon>Metazoa</taxon>
        <taxon>Chordata</taxon>
        <taxon>Craniata</taxon>
        <taxon>Vertebrata</taxon>
        <taxon>Euteleostomi</taxon>
        <taxon>Actinopterygii</taxon>
        <taxon>Neopterygii</taxon>
        <taxon>Teleostei</taxon>
        <taxon>Protacanthopterygii</taxon>
        <taxon>Esociformes</taxon>
        <taxon>Umbridae</taxon>
        <taxon>Dallia</taxon>
    </lineage>
</organism>
<protein>
    <submittedName>
        <fullName evidence="1">Uncharacterized protein</fullName>
    </submittedName>
</protein>
<feature type="non-terminal residue" evidence="1">
    <location>
        <position position="88"/>
    </location>
</feature>
<dbReference type="EMBL" id="CM055758">
    <property type="protein sequence ID" value="KAJ7988515.1"/>
    <property type="molecule type" value="Genomic_DNA"/>
</dbReference>